<comment type="function">
    <text evidence="1 10">Involved in lipopolysaccharide (LPS) biosynthesis. Catalyzes the transfer of 3-deoxy-D-manno-octulosonate (Kdo) residue(s) from CMP-Kdo to lipid IV(A), the tetraacyldisaccharide-1,4'-bisphosphate precursor of lipid A.</text>
</comment>
<evidence type="ECO:0000256" key="8">
    <source>
        <dbReference type="PIRSR" id="PIRSR639901-1"/>
    </source>
</evidence>
<dbReference type="GO" id="GO:0009244">
    <property type="term" value="P:lipopolysaccharide core region biosynthetic process"/>
    <property type="evidence" value="ECO:0007669"/>
    <property type="project" value="UniProtKB-UniRule"/>
</dbReference>
<protein>
    <recommendedName>
        <fullName evidence="4 10">3-deoxy-D-manno-octulosonic acid transferase</fullName>
        <shortName evidence="10">Kdo transferase</shortName>
        <ecNumber evidence="3 10">2.4.99.12</ecNumber>
    </recommendedName>
    <alternativeName>
        <fullName evidence="6 10">Lipid IV(A) 3-deoxy-D-manno-octulosonic acid transferase</fullName>
    </alternativeName>
</protein>
<evidence type="ECO:0000256" key="3">
    <source>
        <dbReference type="ARBA" id="ARBA00012621"/>
    </source>
</evidence>
<keyword evidence="5 10" id="KW-0808">Transferase</keyword>
<dbReference type="Proteomes" id="UP000321562">
    <property type="component" value="Unassembled WGS sequence"/>
</dbReference>
<comment type="catalytic activity">
    <reaction evidence="7 10">
        <text>lipid IVA (E. coli) + CMP-3-deoxy-beta-D-manno-octulosonate = alpha-Kdo-(2-&gt;6)-lipid IVA (E. coli) + CMP + H(+)</text>
        <dbReference type="Rhea" id="RHEA:28066"/>
        <dbReference type="ChEBI" id="CHEBI:15378"/>
        <dbReference type="ChEBI" id="CHEBI:58603"/>
        <dbReference type="ChEBI" id="CHEBI:60364"/>
        <dbReference type="ChEBI" id="CHEBI:60377"/>
        <dbReference type="ChEBI" id="CHEBI:85987"/>
        <dbReference type="EC" id="2.4.99.12"/>
    </reaction>
</comment>
<dbReference type="GO" id="GO:0043842">
    <property type="term" value="F:Kdo transferase activity"/>
    <property type="evidence" value="ECO:0007669"/>
    <property type="project" value="UniProtKB-EC"/>
</dbReference>
<dbReference type="OrthoDB" id="9789797at2"/>
<reference evidence="12 13" key="1">
    <citation type="submission" date="2019-08" db="EMBL/GenBank/DDBJ databases">
        <authorList>
            <person name="Ye J."/>
        </authorList>
    </citation>
    <scope>NUCLEOTIDE SEQUENCE [LARGE SCALE GENOMIC DNA]</scope>
    <source>
        <strain evidence="12 13">TK008</strain>
    </source>
</reference>
<evidence type="ECO:0000256" key="6">
    <source>
        <dbReference type="ARBA" id="ARBA00031445"/>
    </source>
</evidence>
<evidence type="ECO:0000256" key="9">
    <source>
        <dbReference type="PIRSR" id="PIRSR639901-2"/>
    </source>
</evidence>
<dbReference type="InterPro" id="IPR007507">
    <property type="entry name" value="Glycos_transf_N"/>
</dbReference>
<comment type="subcellular location">
    <subcellularLocation>
        <location evidence="10">Cell membrane</location>
    </subcellularLocation>
</comment>
<comment type="caution">
    <text evidence="12">The sequence shown here is derived from an EMBL/GenBank/DDBJ whole genome shotgun (WGS) entry which is preliminary data.</text>
</comment>
<evidence type="ECO:0000256" key="1">
    <source>
        <dbReference type="ARBA" id="ARBA00003394"/>
    </source>
</evidence>
<accession>A0A5C6S2Q4</accession>
<evidence type="ECO:0000313" key="13">
    <source>
        <dbReference type="Proteomes" id="UP000321562"/>
    </source>
</evidence>
<sequence>MIYRGASWLADSMLRPFASGDLAERLVVDAPAPSCAALIWLHGASVGELMSARPVIEALSERCSLILTTNTTTGRALAQSWGMQARLAPLDTPQALKRFIARFQPKVAVTLENELWPNRSAALAATGIRQMVIGARMSERSARRWDKLPWLIGPMLGRIDGLSAQDLGSEERLARLGLPADALLPRMQLKLLTPAQTTPGPQPETRDRTILAASTHDGEDSLILDAFMAARRQVGGLRLILAPRHPVRADDVAGLMSARGLVPARRSAGADETAPILLADTLGEMGRWYDAASICITGGSLVAKGGHTPWEPAAHRCAILHGPHVANFAEDYALLHAVGGAETLAVDSGATLARLAASPALARQMGQAAERLLKTRAGDAAPLVDAILMAAGIAIAGKHADIDAEKGTAS</sequence>
<dbReference type="GO" id="GO:0005886">
    <property type="term" value="C:plasma membrane"/>
    <property type="evidence" value="ECO:0007669"/>
    <property type="project" value="UniProtKB-SubCell"/>
</dbReference>
<dbReference type="Pfam" id="PF04413">
    <property type="entry name" value="Glycos_transf_N"/>
    <property type="match status" value="1"/>
</dbReference>
<evidence type="ECO:0000256" key="5">
    <source>
        <dbReference type="ARBA" id="ARBA00022679"/>
    </source>
</evidence>
<evidence type="ECO:0000256" key="2">
    <source>
        <dbReference type="ARBA" id="ARBA00004713"/>
    </source>
</evidence>
<keyword evidence="10" id="KW-0448">Lipopolysaccharide biosynthesis</keyword>
<dbReference type="GO" id="GO:0009245">
    <property type="term" value="P:lipid A biosynthetic process"/>
    <property type="evidence" value="ECO:0007669"/>
    <property type="project" value="TreeGrafter"/>
</dbReference>
<dbReference type="InterPro" id="IPR038107">
    <property type="entry name" value="Glycos_transf_N_sf"/>
</dbReference>
<dbReference type="PANTHER" id="PTHR42755">
    <property type="entry name" value="3-DEOXY-MANNO-OCTULOSONATE CYTIDYLYLTRANSFERASE"/>
    <property type="match status" value="1"/>
</dbReference>
<dbReference type="EMBL" id="VOPL01000004">
    <property type="protein sequence ID" value="TXB68735.1"/>
    <property type="molecule type" value="Genomic_DNA"/>
</dbReference>
<evidence type="ECO:0000256" key="4">
    <source>
        <dbReference type="ARBA" id="ARBA00019077"/>
    </source>
</evidence>
<evidence type="ECO:0000313" key="12">
    <source>
        <dbReference type="EMBL" id="TXB68735.1"/>
    </source>
</evidence>
<evidence type="ECO:0000256" key="10">
    <source>
        <dbReference type="RuleBase" id="RU365103"/>
    </source>
</evidence>
<comment type="pathway">
    <text evidence="2 10">Bacterial outer membrane biogenesis; LPS core biosynthesis.</text>
</comment>
<feature type="active site" description="Proton acceptor" evidence="8">
    <location>
        <position position="48"/>
    </location>
</feature>
<gene>
    <name evidence="12" type="ORF">FQV27_12195</name>
</gene>
<dbReference type="InterPro" id="IPR039901">
    <property type="entry name" value="Kdotransferase"/>
</dbReference>
<dbReference type="Gene3D" id="3.40.50.11720">
    <property type="entry name" value="3-Deoxy-D-manno-octulosonic-acid transferase, N-terminal domain"/>
    <property type="match status" value="1"/>
</dbReference>
<dbReference type="Gene3D" id="3.40.50.2000">
    <property type="entry name" value="Glycogen Phosphorylase B"/>
    <property type="match status" value="1"/>
</dbReference>
<keyword evidence="10" id="KW-0472">Membrane</keyword>
<evidence type="ECO:0000259" key="11">
    <source>
        <dbReference type="Pfam" id="PF04413"/>
    </source>
</evidence>
<feature type="site" description="Transition state stabilizer" evidence="9">
    <location>
        <position position="190"/>
    </location>
</feature>
<proteinExistence type="inferred from homology"/>
<dbReference type="RefSeq" id="WP_147098841.1">
    <property type="nucleotide sequence ID" value="NZ_JBHUFH010000012.1"/>
</dbReference>
<name>A0A5C6S2Q4_9RHOB</name>
<feature type="site" description="Transition state stabilizer" evidence="9">
    <location>
        <position position="112"/>
    </location>
</feature>
<dbReference type="EC" id="2.4.99.12" evidence="3 10"/>
<dbReference type="PANTHER" id="PTHR42755:SF1">
    <property type="entry name" value="3-DEOXY-D-MANNO-OCTULOSONIC ACID TRANSFERASE, MITOCHONDRIAL-RELATED"/>
    <property type="match status" value="1"/>
</dbReference>
<keyword evidence="13" id="KW-1185">Reference proteome</keyword>
<dbReference type="UniPathway" id="UPA00958"/>
<comment type="similarity">
    <text evidence="10">Belongs to the glycosyltransferase group 1 family.</text>
</comment>
<organism evidence="12 13">
    <name type="scientific">Paracoccus aurantiacus</name>
    <dbReference type="NCBI Taxonomy" id="2599412"/>
    <lineage>
        <taxon>Bacteria</taxon>
        <taxon>Pseudomonadati</taxon>
        <taxon>Pseudomonadota</taxon>
        <taxon>Alphaproteobacteria</taxon>
        <taxon>Rhodobacterales</taxon>
        <taxon>Paracoccaceae</taxon>
        <taxon>Paracoccus</taxon>
    </lineage>
</organism>
<keyword evidence="10" id="KW-1003">Cell membrane</keyword>
<evidence type="ECO:0000256" key="7">
    <source>
        <dbReference type="ARBA" id="ARBA00049183"/>
    </source>
</evidence>
<feature type="domain" description="3-deoxy-D-manno-octulosonic-acid transferase N-terminal" evidence="11">
    <location>
        <begin position="23"/>
        <end position="185"/>
    </location>
</feature>
<dbReference type="AlphaFoldDB" id="A0A5C6S2Q4"/>